<feature type="compositionally biased region" description="Basic and acidic residues" evidence="8">
    <location>
        <begin position="59"/>
        <end position="68"/>
    </location>
</feature>
<protein>
    <recommendedName>
        <fullName evidence="2">Ubiquitin-like-conjugating enzyme ATG10</fullName>
    </recommendedName>
    <alternativeName>
        <fullName evidence="7">Autophagy-related protein 10</fullName>
    </alternativeName>
</protein>
<evidence type="ECO:0000256" key="3">
    <source>
        <dbReference type="ARBA" id="ARBA00022679"/>
    </source>
</evidence>
<dbReference type="InterPro" id="IPR007135">
    <property type="entry name" value="Atg3/Atg10"/>
</dbReference>
<accession>A0AAD5YMS0</accession>
<dbReference type="PANTHER" id="PTHR14957:SF1">
    <property type="entry name" value="UBIQUITIN-LIKE-CONJUGATING ENZYME ATG10"/>
    <property type="match status" value="1"/>
</dbReference>
<gene>
    <name evidence="9" type="ORF">NLI96_g1549</name>
</gene>
<dbReference type="EMBL" id="JANAWD010000030">
    <property type="protein sequence ID" value="KAJ3490317.1"/>
    <property type="molecule type" value="Genomic_DNA"/>
</dbReference>
<keyword evidence="3" id="KW-0808">Transferase</keyword>
<dbReference type="AlphaFoldDB" id="A0AAD5YMS0"/>
<evidence type="ECO:0000313" key="10">
    <source>
        <dbReference type="Proteomes" id="UP001212997"/>
    </source>
</evidence>
<dbReference type="PANTHER" id="PTHR14957">
    <property type="entry name" value="UBIQUITIN-LIKE-CONJUGATING ENZYME ATG10"/>
    <property type="match status" value="1"/>
</dbReference>
<comment type="similarity">
    <text evidence="1">Belongs to the ATG10 family.</text>
</comment>
<keyword evidence="4" id="KW-0833">Ubl conjugation pathway</keyword>
<dbReference type="Pfam" id="PF03987">
    <property type="entry name" value="Autophagy_act_C"/>
    <property type="match status" value="1"/>
</dbReference>
<dbReference type="GO" id="GO:0061651">
    <property type="term" value="F:Atg12 conjugating enzyme activity"/>
    <property type="evidence" value="ECO:0007669"/>
    <property type="project" value="TreeGrafter"/>
</dbReference>
<dbReference type="Proteomes" id="UP001212997">
    <property type="component" value="Unassembled WGS sequence"/>
</dbReference>
<keyword evidence="6" id="KW-0072">Autophagy</keyword>
<keyword evidence="10" id="KW-1185">Reference proteome</keyword>
<keyword evidence="5" id="KW-0813">Transport</keyword>
<dbReference type="GO" id="GO:0000045">
    <property type="term" value="P:autophagosome assembly"/>
    <property type="evidence" value="ECO:0007669"/>
    <property type="project" value="TreeGrafter"/>
</dbReference>
<dbReference type="GO" id="GO:0015031">
    <property type="term" value="P:protein transport"/>
    <property type="evidence" value="ECO:0007669"/>
    <property type="project" value="UniProtKB-KW"/>
</dbReference>
<organism evidence="9 10">
    <name type="scientific">Meripilus lineatus</name>
    <dbReference type="NCBI Taxonomy" id="2056292"/>
    <lineage>
        <taxon>Eukaryota</taxon>
        <taxon>Fungi</taxon>
        <taxon>Dikarya</taxon>
        <taxon>Basidiomycota</taxon>
        <taxon>Agaricomycotina</taxon>
        <taxon>Agaricomycetes</taxon>
        <taxon>Polyporales</taxon>
        <taxon>Meripilaceae</taxon>
        <taxon>Meripilus</taxon>
    </lineage>
</organism>
<evidence type="ECO:0000256" key="6">
    <source>
        <dbReference type="ARBA" id="ARBA00023006"/>
    </source>
</evidence>
<feature type="region of interest" description="Disordered" evidence="8">
    <location>
        <begin position="56"/>
        <end position="76"/>
    </location>
</feature>
<evidence type="ECO:0000256" key="1">
    <source>
        <dbReference type="ARBA" id="ARBA00005696"/>
    </source>
</evidence>
<dbReference type="GO" id="GO:0005829">
    <property type="term" value="C:cytosol"/>
    <property type="evidence" value="ECO:0007669"/>
    <property type="project" value="TreeGrafter"/>
</dbReference>
<dbReference type="GO" id="GO:0000422">
    <property type="term" value="P:autophagy of mitochondrion"/>
    <property type="evidence" value="ECO:0007669"/>
    <property type="project" value="TreeGrafter"/>
</dbReference>
<evidence type="ECO:0000256" key="2">
    <source>
        <dbReference type="ARBA" id="ARBA00021099"/>
    </source>
</evidence>
<dbReference type="GO" id="GO:0032446">
    <property type="term" value="P:protein modification by small protein conjugation"/>
    <property type="evidence" value="ECO:0007669"/>
    <property type="project" value="TreeGrafter"/>
</dbReference>
<name>A0AAD5YMS0_9APHY</name>
<evidence type="ECO:0000256" key="8">
    <source>
        <dbReference type="SAM" id="MobiDB-lite"/>
    </source>
</evidence>
<evidence type="ECO:0000256" key="5">
    <source>
        <dbReference type="ARBA" id="ARBA00022927"/>
    </source>
</evidence>
<sequence length="223" mass="24964">MALSRKQFEIACKTFIHKCDSGDDPLYTQKHPAGWTWKEHPTYPGLGYMARQITTTLRSQEDNTRDTTESDDSVQEVEDVAVDASRPSPLSELINAQLWVVYAVTFQVPAFYFSAHRSNGVPLTLTEITKLSMFRQGTLPAHTGSTFALSTPDPAFALLSQGDHPTLGTPCWYLHPCNTAEVVGEIMDAVDCREWGEAERLSRWLEAWFSVVGNIVDLPRGER</sequence>
<proteinExistence type="inferred from homology"/>
<keyword evidence="5" id="KW-0653">Protein transport</keyword>
<evidence type="ECO:0000256" key="7">
    <source>
        <dbReference type="ARBA" id="ARBA00029833"/>
    </source>
</evidence>
<dbReference type="Gene3D" id="3.30.1460.50">
    <property type="match status" value="1"/>
</dbReference>
<reference evidence="9" key="1">
    <citation type="submission" date="2022-07" db="EMBL/GenBank/DDBJ databases">
        <title>Genome Sequence of Physisporinus lineatus.</title>
        <authorList>
            <person name="Buettner E."/>
        </authorList>
    </citation>
    <scope>NUCLEOTIDE SEQUENCE</scope>
    <source>
        <strain evidence="9">VT162</strain>
    </source>
</reference>
<comment type="caution">
    <text evidence="9">The sequence shown here is derived from an EMBL/GenBank/DDBJ whole genome shotgun (WGS) entry which is preliminary data.</text>
</comment>
<evidence type="ECO:0000256" key="4">
    <source>
        <dbReference type="ARBA" id="ARBA00022786"/>
    </source>
</evidence>
<evidence type="ECO:0000313" key="9">
    <source>
        <dbReference type="EMBL" id="KAJ3490317.1"/>
    </source>
</evidence>